<evidence type="ECO:0000256" key="9">
    <source>
        <dbReference type="ARBA" id="ARBA00048138"/>
    </source>
</evidence>
<dbReference type="Pfam" id="PF12710">
    <property type="entry name" value="HAD"/>
    <property type="match status" value="1"/>
</dbReference>
<evidence type="ECO:0000256" key="3">
    <source>
        <dbReference type="ARBA" id="ARBA00012640"/>
    </source>
</evidence>
<protein>
    <recommendedName>
        <fullName evidence="3">phosphoserine phosphatase</fullName>
        <ecNumber evidence="3">3.1.3.3</ecNumber>
    </recommendedName>
</protein>
<dbReference type="NCBIfam" id="TIGR01488">
    <property type="entry name" value="HAD-SF-IB"/>
    <property type="match status" value="1"/>
</dbReference>
<keyword evidence="4" id="KW-0028">Amino-acid biosynthesis</keyword>
<comment type="catalytic activity">
    <reaction evidence="9">
        <text>O-phospho-L-serine + H2O = L-serine + phosphate</text>
        <dbReference type="Rhea" id="RHEA:21208"/>
        <dbReference type="ChEBI" id="CHEBI:15377"/>
        <dbReference type="ChEBI" id="CHEBI:33384"/>
        <dbReference type="ChEBI" id="CHEBI:43474"/>
        <dbReference type="ChEBI" id="CHEBI:57524"/>
        <dbReference type="EC" id="3.1.3.3"/>
    </reaction>
</comment>
<dbReference type="GO" id="GO:0006564">
    <property type="term" value="P:L-serine biosynthetic process"/>
    <property type="evidence" value="ECO:0007669"/>
    <property type="project" value="UniProtKB-KW"/>
</dbReference>
<evidence type="ECO:0000313" key="12">
    <source>
        <dbReference type="Proteomes" id="UP000297225"/>
    </source>
</evidence>
<gene>
    <name evidence="11" type="ORF">E4P47_04795</name>
</gene>
<dbReference type="RefSeq" id="WP_134849629.1">
    <property type="nucleotide sequence ID" value="NZ_CP197400.1"/>
</dbReference>
<dbReference type="PANTHER" id="PTHR43344:SF2">
    <property type="entry name" value="PHOSPHOSERINE PHOSPHATASE"/>
    <property type="match status" value="1"/>
</dbReference>
<comment type="caution">
    <text evidence="11">The sequence shown here is derived from an EMBL/GenBank/DDBJ whole genome shotgun (WGS) entry which is preliminary data.</text>
</comment>
<keyword evidence="5" id="KW-0479">Metal-binding</keyword>
<dbReference type="PANTHER" id="PTHR43344">
    <property type="entry name" value="PHOSPHOSERINE PHOSPHATASE"/>
    <property type="match status" value="1"/>
</dbReference>
<keyword evidence="8" id="KW-0718">Serine biosynthesis</keyword>
<evidence type="ECO:0000313" key="11">
    <source>
        <dbReference type="EMBL" id="TFH95332.1"/>
    </source>
</evidence>
<keyword evidence="7" id="KW-0460">Magnesium</keyword>
<sequence length="274" mass="30845">MSRRKHHTLELLRNTDRSTLRLSDLEKRLSKSTGSERELSALLSTLLDSIRLEPIVVRFTKESFTVPKLVIFDLDSTLVQSEFMARIGAAEEHNPDRKNKLLTLTQEALKGAGDWARNFTERVRLLKGMDIELLHSYYKTIPLSEGAQQLMAMLRYHEIPTAIVSGAWLEYVQYIADCLQIDERFGSEWELSEGYLTGHIVGQPIGPQTKVSIMKELAAKYGITTDEVVVIADGHNDLPMMIEAGCTFMISTSQEPSPSFLPIQSSLENDLSTT</sequence>
<accession>A0A4Y8WPD1</accession>
<evidence type="ECO:0000256" key="4">
    <source>
        <dbReference type="ARBA" id="ARBA00022605"/>
    </source>
</evidence>
<evidence type="ECO:0000256" key="7">
    <source>
        <dbReference type="ARBA" id="ARBA00022842"/>
    </source>
</evidence>
<keyword evidence="12" id="KW-1185">Reference proteome</keyword>
<evidence type="ECO:0000256" key="5">
    <source>
        <dbReference type="ARBA" id="ARBA00022723"/>
    </source>
</evidence>
<dbReference type="STRING" id="1122973.GCA_000379925_01208"/>
<dbReference type="Gene3D" id="3.40.50.1000">
    <property type="entry name" value="HAD superfamily/HAD-like"/>
    <property type="match status" value="1"/>
</dbReference>
<comment type="cofactor">
    <cofactor evidence="1">
        <name>Mg(2+)</name>
        <dbReference type="ChEBI" id="CHEBI:18420"/>
    </cofactor>
</comment>
<name>A0A4Y8WPD1_9PORP</name>
<dbReference type="InterPro" id="IPR023214">
    <property type="entry name" value="HAD_sf"/>
</dbReference>
<dbReference type="GO" id="GO:0036424">
    <property type="term" value="F:L-phosphoserine phosphatase activity"/>
    <property type="evidence" value="ECO:0007669"/>
    <property type="project" value="TreeGrafter"/>
</dbReference>
<dbReference type="SUPFAM" id="SSF56784">
    <property type="entry name" value="HAD-like"/>
    <property type="match status" value="1"/>
</dbReference>
<dbReference type="EMBL" id="SPNC01000055">
    <property type="protein sequence ID" value="TFH95332.1"/>
    <property type="molecule type" value="Genomic_DNA"/>
</dbReference>
<evidence type="ECO:0000256" key="10">
    <source>
        <dbReference type="ARBA" id="ARBA00048523"/>
    </source>
</evidence>
<dbReference type="GO" id="GO:0005737">
    <property type="term" value="C:cytoplasm"/>
    <property type="evidence" value="ECO:0007669"/>
    <property type="project" value="TreeGrafter"/>
</dbReference>
<dbReference type="GO" id="GO:0000287">
    <property type="term" value="F:magnesium ion binding"/>
    <property type="evidence" value="ECO:0007669"/>
    <property type="project" value="TreeGrafter"/>
</dbReference>
<reference evidence="11 12" key="1">
    <citation type="submission" date="2019-03" db="EMBL/GenBank/DDBJ databases">
        <title>Porphyromonas levii Isolated from the Uterus of Dairy Cows.</title>
        <authorList>
            <person name="Francis A.M."/>
        </authorList>
    </citation>
    <scope>NUCLEOTIDE SEQUENCE [LARGE SCALE GENOMIC DNA]</scope>
    <source>
        <strain evidence="11 12">AF5678</strain>
    </source>
</reference>
<evidence type="ECO:0000256" key="6">
    <source>
        <dbReference type="ARBA" id="ARBA00022801"/>
    </source>
</evidence>
<comment type="pathway">
    <text evidence="2">Amino-acid biosynthesis; L-serine biosynthesis; L-serine from 3-phospho-D-glycerate: step 3/3.</text>
</comment>
<dbReference type="EC" id="3.1.3.3" evidence="3"/>
<evidence type="ECO:0000256" key="2">
    <source>
        <dbReference type="ARBA" id="ARBA00005135"/>
    </source>
</evidence>
<dbReference type="AlphaFoldDB" id="A0A4Y8WPD1"/>
<dbReference type="Proteomes" id="UP000297225">
    <property type="component" value="Unassembled WGS sequence"/>
</dbReference>
<dbReference type="InterPro" id="IPR050582">
    <property type="entry name" value="HAD-like_SerB"/>
</dbReference>
<keyword evidence="6 11" id="KW-0378">Hydrolase</keyword>
<dbReference type="InterPro" id="IPR036412">
    <property type="entry name" value="HAD-like_sf"/>
</dbReference>
<comment type="catalytic activity">
    <reaction evidence="10">
        <text>O-phospho-D-serine + H2O = D-serine + phosphate</text>
        <dbReference type="Rhea" id="RHEA:24873"/>
        <dbReference type="ChEBI" id="CHEBI:15377"/>
        <dbReference type="ChEBI" id="CHEBI:35247"/>
        <dbReference type="ChEBI" id="CHEBI:43474"/>
        <dbReference type="ChEBI" id="CHEBI:58680"/>
        <dbReference type="EC" id="3.1.3.3"/>
    </reaction>
</comment>
<dbReference type="OrthoDB" id="9790031at2"/>
<evidence type="ECO:0000256" key="8">
    <source>
        <dbReference type="ARBA" id="ARBA00023299"/>
    </source>
</evidence>
<evidence type="ECO:0000256" key="1">
    <source>
        <dbReference type="ARBA" id="ARBA00001946"/>
    </source>
</evidence>
<organism evidence="11 12">
    <name type="scientific">Porphyromonas levii</name>
    <dbReference type="NCBI Taxonomy" id="28114"/>
    <lineage>
        <taxon>Bacteria</taxon>
        <taxon>Pseudomonadati</taxon>
        <taxon>Bacteroidota</taxon>
        <taxon>Bacteroidia</taxon>
        <taxon>Bacteroidales</taxon>
        <taxon>Porphyromonadaceae</taxon>
        <taxon>Porphyromonas</taxon>
    </lineage>
</organism>
<proteinExistence type="predicted"/>